<evidence type="ECO:0000256" key="7">
    <source>
        <dbReference type="SAM" id="Phobius"/>
    </source>
</evidence>
<evidence type="ECO:0000256" key="3">
    <source>
        <dbReference type="ARBA" id="ARBA00022692"/>
    </source>
</evidence>
<evidence type="ECO:0000256" key="2">
    <source>
        <dbReference type="ARBA" id="ARBA00022475"/>
    </source>
</evidence>
<sequence>MVIEEDLAALSQRFKRHTLCGIRLFWLMSLPLLLWLFAMAGFAGLVNFNVELHSVIMMGAIFLIWLFFAPHNAYYASCKLRRGFGNIQRALAAFINKNILAVAGIEKANTTLDDFLTESAGTIRNENFSSVAAGIFPTLGILGTFISIAISMPDFSAQTSEVLEQEISRLLGGVGTAFYVSIYGIFLSIWWIFFEKSGISRFDRDVAELREVTRPFFWEQKEIEQTYYRNSLAHFEKLDTLFDAMSSRDFVTELNRTLEQRLHIFGQIIDREQQAAETFGQLMAQSGTLFDRLAKEQTASAEALQRVGLGVERFAAQMREEHERMEQRQHTLAREYQHGVTVAETLGGEIARLSEALANLNAGNVRELYSGVLANIESMKQEIDRVGVQFDEHIRGFDAQFLEKLQRTLKLIDSETAQIVEQIARLNKSDGETR</sequence>
<organism evidence="9 10">
    <name type="scientific">Sulfurimonas diazotrophicus</name>
    <dbReference type="NCBI Taxonomy" id="3131939"/>
    <lineage>
        <taxon>Bacteria</taxon>
        <taxon>Pseudomonadati</taxon>
        <taxon>Campylobacterota</taxon>
        <taxon>Epsilonproteobacteria</taxon>
        <taxon>Campylobacterales</taxon>
        <taxon>Sulfurimonadaceae</taxon>
        <taxon>Sulfurimonas</taxon>
    </lineage>
</organism>
<comment type="subcellular location">
    <subcellularLocation>
        <location evidence="1">Cell inner membrane</location>
        <topology evidence="1">Multi-pass membrane protein</topology>
    </subcellularLocation>
    <subcellularLocation>
        <location evidence="6">Membrane</location>
        <topology evidence="6">Multi-pass membrane protein</topology>
    </subcellularLocation>
</comment>
<keyword evidence="10" id="KW-1185">Reference proteome</keyword>
<protein>
    <submittedName>
        <fullName evidence="9">MotA/TolQ/ExbB proton channel family protein</fullName>
    </submittedName>
</protein>
<feature type="domain" description="MotA/TolQ/ExbB proton channel" evidence="8">
    <location>
        <begin position="119"/>
        <end position="208"/>
    </location>
</feature>
<name>A0ABZ3H9R7_9BACT</name>
<keyword evidence="5 7" id="KW-0472">Membrane</keyword>
<feature type="transmembrane region" description="Helical" evidence="7">
    <location>
        <begin position="52"/>
        <end position="74"/>
    </location>
</feature>
<accession>A0ABZ3H9R7</accession>
<dbReference type="InterPro" id="IPR002898">
    <property type="entry name" value="MotA_ExbB_proton_chnl"/>
</dbReference>
<feature type="transmembrane region" description="Helical" evidence="7">
    <location>
        <begin position="131"/>
        <end position="150"/>
    </location>
</feature>
<evidence type="ECO:0000313" key="9">
    <source>
        <dbReference type="EMBL" id="XAU15255.1"/>
    </source>
</evidence>
<dbReference type="Proteomes" id="UP001447842">
    <property type="component" value="Chromosome"/>
</dbReference>
<evidence type="ECO:0000256" key="1">
    <source>
        <dbReference type="ARBA" id="ARBA00004429"/>
    </source>
</evidence>
<dbReference type="Pfam" id="PF01618">
    <property type="entry name" value="MotA_ExbB"/>
    <property type="match status" value="1"/>
</dbReference>
<keyword evidence="2" id="KW-1003">Cell membrane</keyword>
<evidence type="ECO:0000256" key="6">
    <source>
        <dbReference type="RuleBase" id="RU004057"/>
    </source>
</evidence>
<evidence type="ECO:0000256" key="4">
    <source>
        <dbReference type="ARBA" id="ARBA00022989"/>
    </source>
</evidence>
<keyword evidence="4 7" id="KW-1133">Transmembrane helix</keyword>
<evidence type="ECO:0000259" key="8">
    <source>
        <dbReference type="Pfam" id="PF01618"/>
    </source>
</evidence>
<proteinExistence type="inferred from homology"/>
<dbReference type="RefSeq" id="WP_345972812.1">
    <property type="nucleotide sequence ID" value="NZ_CP147920.1"/>
</dbReference>
<keyword evidence="3 7" id="KW-0812">Transmembrane</keyword>
<evidence type="ECO:0000256" key="5">
    <source>
        <dbReference type="ARBA" id="ARBA00023136"/>
    </source>
</evidence>
<keyword evidence="6" id="KW-0653">Protein transport</keyword>
<gene>
    <name evidence="9" type="ORF">WCY31_00830</name>
</gene>
<evidence type="ECO:0000313" key="10">
    <source>
        <dbReference type="Proteomes" id="UP001447842"/>
    </source>
</evidence>
<reference evidence="9 10" key="1">
    <citation type="submission" date="2024-03" db="EMBL/GenBank/DDBJ databases">
        <title>Sulfurimonas sp. HSL3-1.</title>
        <authorList>
            <person name="Wang S."/>
        </authorList>
    </citation>
    <scope>NUCLEOTIDE SEQUENCE [LARGE SCALE GENOMIC DNA]</scope>
    <source>
        <strain evidence="9 10">HSL3-1</strain>
    </source>
</reference>
<feature type="transmembrane region" description="Helical" evidence="7">
    <location>
        <begin position="170"/>
        <end position="194"/>
    </location>
</feature>
<comment type="similarity">
    <text evidence="6">Belongs to the exbB/tolQ family.</text>
</comment>
<feature type="transmembrane region" description="Helical" evidence="7">
    <location>
        <begin position="24"/>
        <end position="46"/>
    </location>
</feature>
<dbReference type="EMBL" id="CP147920">
    <property type="protein sequence ID" value="XAU15255.1"/>
    <property type="molecule type" value="Genomic_DNA"/>
</dbReference>
<keyword evidence="6" id="KW-0813">Transport</keyword>